<dbReference type="PANTHER" id="PTHR30349:SF64">
    <property type="entry name" value="PROPHAGE INTEGRASE INTD-RELATED"/>
    <property type="match status" value="1"/>
</dbReference>
<keyword evidence="3" id="KW-0233">DNA recombination</keyword>
<dbReference type="Gene3D" id="1.10.150.130">
    <property type="match status" value="1"/>
</dbReference>
<protein>
    <recommendedName>
        <fullName evidence="4">Tyr recombinase domain-containing protein</fullName>
    </recommendedName>
</protein>
<dbReference type="GO" id="GO:0003677">
    <property type="term" value="F:DNA binding"/>
    <property type="evidence" value="ECO:0007669"/>
    <property type="project" value="UniProtKB-KW"/>
</dbReference>
<proteinExistence type="inferred from homology"/>
<dbReference type="Proteomes" id="UP000253383">
    <property type="component" value="Unassembled WGS sequence"/>
</dbReference>
<dbReference type="EMBL" id="QOWE01000019">
    <property type="protein sequence ID" value="RCR67449.1"/>
    <property type="molecule type" value="Genomic_DNA"/>
</dbReference>
<evidence type="ECO:0000313" key="5">
    <source>
        <dbReference type="EMBL" id="RCR67449.1"/>
    </source>
</evidence>
<reference evidence="5 6" key="1">
    <citation type="submission" date="2018-07" db="EMBL/GenBank/DDBJ databases">
        <title>Genome analysis of Larkinella rosea.</title>
        <authorList>
            <person name="Zhou Z."/>
            <person name="Wang G."/>
        </authorList>
    </citation>
    <scope>NUCLEOTIDE SEQUENCE [LARGE SCALE GENOMIC DNA]</scope>
    <source>
        <strain evidence="6">zzj9</strain>
    </source>
</reference>
<dbReference type="GO" id="GO:0015074">
    <property type="term" value="P:DNA integration"/>
    <property type="evidence" value="ECO:0007669"/>
    <property type="project" value="InterPro"/>
</dbReference>
<dbReference type="AlphaFoldDB" id="A0A368JIG1"/>
<comment type="caution">
    <text evidence="5">The sequence shown here is derived from an EMBL/GenBank/DDBJ whole genome shotgun (WGS) entry which is preliminary data.</text>
</comment>
<evidence type="ECO:0000256" key="3">
    <source>
        <dbReference type="ARBA" id="ARBA00023172"/>
    </source>
</evidence>
<evidence type="ECO:0000256" key="1">
    <source>
        <dbReference type="ARBA" id="ARBA00008857"/>
    </source>
</evidence>
<dbReference type="InterPro" id="IPR011010">
    <property type="entry name" value="DNA_brk_join_enz"/>
</dbReference>
<dbReference type="InterPro" id="IPR050090">
    <property type="entry name" value="Tyrosine_recombinase_XerCD"/>
</dbReference>
<dbReference type="Pfam" id="PF00589">
    <property type="entry name" value="Phage_integrase"/>
    <property type="match status" value="1"/>
</dbReference>
<evidence type="ECO:0000259" key="4">
    <source>
        <dbReference type="PROSITE" id="PS51898"/>
    </source>
</evidence>
<keyword evidence="6" id="KW-1185">Reference proteome</keyword>
<name>A0A368JIG1_9BACT</name>
<dbReference type="SUPFAM" id="SSF56349">
    <property type="entry name" value="DNA breaking-rejoining enzymes"/>
    <property type="match status" value="1"/>
</dbReference>
<dbReference type="OrthoDB" id="1098628at2"/>
<dbReference type="PROSITE" id="PS51898">
    <property type="entry name" value="TYR_RECOMBINASE"/>
    <property type="match status" value="1"/>
</dbReference>
<dbReference type="InterPro" id="IPR025269">
    <property type="entry name" value="SAM-like_dom"/>
</dbReference>
<gene>
    <name evidence="5" type="ORF">DUE52_21855</name>
</gene>
<dbReference type="RefSeq" id="WP_114408184.1">
    <property type="nucleotide sequence ID" value="NZ_QOWE01000019.1"/>
</dbReference>
<organism evidence="5 6">
    <name type="scientific">Larkinella punicea</name>
    <dbReference type="NCBI Taxonomy" id="2315727"/>
    <lineage>
        <taxon>Bacteria</taxon>
        <taxon>Pseudomonadati</taxon>
        <taxon>Bacteroidota</taxon>
        <taxon>Cytophagia</taxon>
        <taxon>Cytophagales</taxon>
        <taxon>Spirosomataceae</taxon>
        <taxon>Larkinella</taxon>
    </lineage>
</organism>
<dbReference type="InterPro" id="IPR010998">
    <property type="entry name" value="Integrase_recombinase_N"/>
</dbReference>
<accession>A0A368JIG1</accession>
<evidence type="ECO:0000256" key="2">
    <source>
        <dbReference type="ARBA" id="ARBA00023125"/>
    </source>
</evidence>
<dbReference type="Pfam" id="PF13102">
    <property type="entry name" value="Phage_int_SAM_5"/>
    <property type="match status" value="1"/>
</dbReference>
<dbReference type="Gene3D" id="1.10.443.10">
    <property type="entry name" value="Intergrase catalytic core"/>
    <property type="match status" value="1"/>
</dbReference>
<evidence type="ECO:0000313" key="6">
    <source>
        <dbReference type="Proteomes" id="UP000253383"/>
    </source>
</evidence>
<feature type="domain" description="Tyr recombinase" evidence="4">
    <location>
        <begin position="227"/>
        <end position="403"/>
    </location>
</feature>
<dbReference type="CDD" id="cd01185">
    <property type="entry name" value="INTN1_C_like"/>
    <property type="match status" value="1"/>
</dbReference>
<dbReference type="InterPro" id="IPR013762">
    <property type="entry name" value="Integrase-like_cat_sf"/>
</dbReference>
<keyword evidence="2" id="KW-0238">DNA-binding</keyword>
<dbReference type="Pfam" id="PF17293">
    <property type="entry name" value="Arm-DNA-bind_5"/>
    <property type="match status" value="1"/>
</dbReference>
<dbReference type="GO" id="GO:0006310">
    <property type="term" value="P:DNA recombination"/>
    <property type="evidence" value="ECO:0007669"/>
    <property type="project" value="UniProtKB-KW"/>
</dbReference>
<comment type="similarity">
    <text evidence="1">Belongs to the 'phage' integrase family.</text>
</comment>
<dbReference type="PANTHER" id="PTHR30349">
    <property type="entry name" value="PHAGE INTEGRASE-RELATED"/>
    <property type="match status" value="1"/>
</dbReference>
<dbReference type="InterPro" id="IPR002104">
    <property type="entry name" value="Integrase_catalytic"/>
</dbReference>
<dbReference type="InterPro" id="IPR035386">
    <property type="entry name" value="Arm-DNA-bind_5"/>
</dbReference>
<sequence length="415" mass="47630">MEIQTNTKQKRIKPFRVICWRRKQAENSQGLAPVMFEIKFNGQTKTIHSGIYCKANSLNTKAFYVLDNSPATQLLQSRKSDFEKAFSKVSLSGEDIDLSRIADMVMKQAGYTDKTPLFREALEQVVIRYREQTGKVTTKGTLKAIVTAQYRLHDYLKDSGKWNVRLAEIKPVFVSDVITYMQGKKGYSKNYANKVIRVAMQVLNHAEDSEWIPRNPLRNVRLKHERVNIVYLDEQEIERLKTHHLFNDTFDLVRDGFLFQVYTGLAYMDMKNALIENLTTIDGMCCLRVKREKTKTPCLIPLLPPALVLIEKYKDWPYCKYFGKLMPTITNQRMNSYLKEIGGMCGISKHLTTHVGRKSAATFMVNNGISPVVIQSILGHSSFSTTANHYAVTMEQTIVREMNDLAKRKFPAITT</sequence>